<keyword evidence="8 15" id="KW-0675">Receptor</keyword>
<evidence type="ECO:0000259" key="13">
    <source>
        <dbReference type="Pfam" id="PF00593"/>
    </source>
</evidence>
<evidence type="ECO:0000313" key="16">
    <source>
        <dbReference type="Proteomes" id="UP000290283"/>
    </source>
</evidence>
<keyword evidence="7 10" id="KW-0472">Membrane</keyword>
<dbReference type="InterPro" id="IPR012910">
    <property type="entry name" value="Plug_dom"/>
</dbReference>
<name>A0A4Q1K4C0_9FLAO</name>
<dbReference type="AlphaFoldDB" id="A0A4Q1K4C0"/>
<keyword evidence="6 11" id="KW-0798">TonB box</keyword>
<dbReference type="EMBL" id="SBKO01000001">
    <property type="protein sequence ID" value="RXR20558.1"/>
    <property type="molecule type" value="Genomic_DNA"/>
</dbReference>
<dbReference type="InterPro" id="IPR039426">
    <property type="entry name" value="TonB-dep_rcpt-like"/>
</dbReference>
<dbReference type="Proteomes" id="UP000290283">
    <property type="component" value="Unassembled WGS sequence"/>
</dbReference>
<dbReference type="Pfam" id="PF00593">
    <property type="entry name" value="TonB_dep_Rec_b-barrel"/>
    <property type="match status" value="1"/>
</dbReference>
<gene>
    <name evidence="15" type="ORF">EQG63_01090</name>
</gene>
<dbReference type="SUPFAM" id="SSF56935">
    <property type="entry name" value="Porins"/>
    <property type="match status" value="1"/>
</dbReference>
<evidence type="ECO:0000256" key="5">
    <source>
        <dbReference type="ARBA" id="ARBA00022729"/>
    </source>
</evidence>
<keyword evidence="5 12" id="KW-0732">Signal</keyword>
<dbReference type="OrthoDB" id="9803050at2"/>
<feature type="domain" description="TonB-dependent receptor-like beta-barrel" evidence="13">
    <location>
        <begin position="431"/>
        <end position="875"/>
    </location>
</feature>
<dbReference type="InterPro" id="IPR037066">
    <property type="entry name" value="Plug_dom_sf"/>
</dbReference>
<feature type="chain" id="PRO_5020697426" evidence="12">
    <location>
        <begin position="20"/>
        <end position="914"/>
    </location>
</feature>
<dbReference type="SUPFAM" id="SSF49464">
    <property type="entry name" value="Carboxypeptidase regulatory domain-like"/>
    <property type="match status" value="1"/>
</dbReference>
<evidence type="ECO:0000256" key="12">
    <source>
        <dbReference type="SAM" id="SignalP"/>
    </source>
</evidence>
<dbReference type="InterPro" id="IPR000531">
    <property type="entry name" value="Beta-barrel_TonB"/>
</dbReference>
<dbReference type="Gene3D" id="3.55.50.30">
    <property type="match status" value="1"/>
</dbReference>
<keyword evidence="16" id="KW-1185">Reference proteome</keyword>
<evidence type="ECO:0000256" key="1">
    <source>
        <dbReference type="ARBA" id="ARBA00004571"/>
    </source>
</evidence>
<dbReference type="Pfam" id="PF07715">
    <property type="entry name" value="Plug"/>
    <property type="match status" value="1"/>
</dbReference>
<dbReference type="InterPro" id="IPR008969">
    <property type="entry name" value="CarboxyPept-like_regulatory"/>
</dbReference>
<dbReference type="Gene3D" id="2.60.40.1120">
    <property type="entry name" value="Carboxypeptidase-like, regulatory domain"/>
    <property type="match status" value="1"/>
</dbReference>
<dbReference type="Gene3D" id="2.170.130.10">
    <property type="entry name" value="TonB-dependent receptor, plug domain"/>
    <property type="match status" value="1"/>
</dbReference>
<evidence type="ECO:0000256" key="4">
    <source>
        <dbReference type="ARBA" id="ARBA00022692"/>
    </source>
</evidence>
<keyword evidence="4 10" id="KW-0812">Transmembrane</keyword>
<dbReference type="PROSITE" id="PS52016">
    <property type="entry name" value="TONB_DEPENDENT_REC_3"/>
    <property type="match status" value="1"/>
</dbReference>
<dbReference type="Pfam" id="PF13715">
    <property type="entry name" value="CarbopepD_reg_2"/>
    <property type="match status" value="1"/>
</dbReference>
<comment type="similarity">
    <text evidence="10 11">Belongs to the TonB-dependent receptor family.</text>
</comment>
<dbReference type="RefSeq" id="WP_129433485.1">
    <property type="nucleotide sequence ID" value="NZ_SBKO01000001.1"/>
</dbReference>
<sequence length="914" mass="103216">MKSKIFLFLLVFATQFLFSQETNQPFTLEFSNQSTKSVFDKIESISNYRFYYDEKWLSTNLISGSYEGKTITFILEKIVENTELNFLIDQEKIIITKNKMIYTSLPDNFFTKSGNETKPSTKPIFNDIEAIKSGNLTLIGKESLNNTEDTYTLKGNIKSAKNGLPLSDVTVTNKSNKKTTVTDAEGNYSLVADYGENAIEFDGQGFQKQTRKIIIYNNGKLDITLSEKVNLLNEIVVRGKRRNNLRTAITGVTTIEAEGIKTVPLVLGERDVLKIALTIPGIKTAGEGSAGFNVRGGKEDQNLILLDNATLYNPSHFFGFFSAINPYATNRVDIYKGGIPVHFGGRLSSVFDIISKNGNTEKLKGEAGIGPVTSNVTISTPIVKNKSSLLVGARGTYSGWILKSLKDDQLKNSQASFYDAIAKYRHEFNKKNSLESTFYYSNDKFSITSDSLFNYSNLLLSVKYNLAFNDKHKAEANFTNSDYKFGIDYDNQNNVTNSFDFGFRIRETQGVLKFNYAFNPKNRITYGVSGKLYKINPGTVNPKYSISLITPLDIADEKGLETAAFVSNNYKISEKLLIDYGVRFSVFTALGASVQKTYLENKPISEATVTGEKVFGNNEKIKRFSGFEPRISAKYSITDNLSLKAGYDKTYQYIHLLSTNTTQSPTDTWKLSDLNVDPQSGEQFSFGIFKNFANSDLEASVEGYYKKSKNILDYKVGANIVLNKHLETELLQGEGKSYGIEFLLKKTEGRLNGWLGYTYSRAFIKLNSQFDEEIVNNGEYFPTNFDKPHDFSAVLNYKFTKRYSFSSNFTYQTGRPITYPVGKYVFGGAEYTLYSDRNKFRIPDYYRLDIGVNIEGNHKIKKLAHSFWNISIYNLLGRNNPYSVYFVTENGRIKGYKTSIFGIPVPTITYNFKF</sequence>
<keyword evidence="9 10" id="KW-0998">Cell outer membrane</keyword>
<evidence type="ECO:0000259" key="14">
    <source>
        <dbReference type="Pfam" id="PF07715"/>
    </source>
</evidence>
<dbReference type="PANTHER" id="PTHR30069:SF29">
    <property type="entry name" value="HEMOGLOBIN AND HEMOGLOBIN-HAPTOGLOBIN-BINDING PROTEIN 1-RELATED"/>
    <property type="match status" value="1"/>
</dbReference>
<comment type="caution">
    <text evidence="15">The sequence shown here is derived from an EMBL/GenBank/DDBJ whole genome shotgun (WGS) entry which is preliminary data.</text>
</comment>
<dbReference type="PANTHER" id="PTHR30069">
    <property type="entry name" value="TONB-DEPENDENT OUTER MEMBRANE RECEPTOR"/>
    <property type="match status" value="1"/>
</dbReference>
<accession>A0A4Q1K4C0</accession>
<keyword evidence="2 10" id="KW-0813">Transport</keyword>
<evidence type="ECO:0000256" key="10">
    <source>
        <dbReference type="PROSITE-ProRule" id="PRU01360"/>
    </source>
</evidence>
<dbReference type="GO" id="GO:0044718">
    <property type="term" value="P:siderophore transmembrane transport"/>
    <property type="evidence" value="ECO:0007669"/>
    <property type="project" value="TreeGrafter"/>
</dbReference>
<organism evidence="15 16">
    <name type="scientific">Flavobacterium amnicola</name>
    <dbReference type="NCBI Taxonomy" id="2506422"/>
    <lineage>
        <taxon>Bacteria</taxon>
        <taxon>Pseudomonadati</taxon>
        <taxon>Bacteroidota</taxon>
        <taxon>Flavobacteriia</taxon>
        <taxon>Flavobacteriales</taxon>
        <taxon>Flavobacteriaceae</taxon>
        <taxon>Flavobacterium</taxon>
    </lineage>
</organism>
<feature type="signal peptide" evidence="12">
    <location>
        <begin position="1"/>
        <end position="19"/>
    </location>
</feature>
<reference evidence="16" key="1">
    <citation type="submission" date="2019-01" db="EMBL/GenBank/DDBJ databases">
        <title>Cytophagaceae bacterium strain CAR-16.</title>
        <authorList>
            <person name="Chen W.-M."/>
        </authorList>
    </citation>
    <scope>NUCLEOTIDE SEQUENCE [LARGE SCALE GENOMIC DNA]</scope>
    <source>
        <strain evidence="16">LLJ-11</strain>
    </source>
</reference>
<dbReference type="GO" id="GO:0009279">
    <property type="term" value="C:cell outer membrane"/>
    <property type="evidence" value="ECO:0007669"/>
    <property type="project" value="UniProtKB-SubCell"/>
</dbReference>
<evidence type="ECO:0000256" key="3">
    <source>
        <dbReference type="ARBA" id="ARBA00022452"/>
    </source>
</evidence>
<dbReference type="Gene3D" id="2.40.170.20">
    <property type="entry name" value="TonB-dependent receptor, beta-barrel domain"/>
    <property type="match status" value="1"/>
</dbReference>
<evidence type="ECO:0000256" key="8">
    <source>
        <dbReference type="ARBA" id="ARBA00023170"/>
    </source>
</evidence>
<proteinExistence type="inferred from homology"/>
<evidence type="ECO:0000256" key="7">
    <source>
        <dbReference type="ARBA" id="ARBA00023136"/>
    </source>
</evidence>
<feature type="domain" description="TonB-dependent receptor plug" evidence="14">
    <location>
        <begin position="252"/>
        <end position="345"/>
    </location>
</feature>
<dbReference type="GO" id="GO:0015344">
    <property type="term" value="F:siderophore uptake transmembrane transporter activity"/>
    <property type="evidence" value="ECO:0007669"/>
    <property type="project" value="TreeGrafter"/>
</dbReference>
<dbReference type="InterPro" id="IPR036942">
    <property type="entry name" value="Beta-barrel_TonB_sf"/>
</dbReference>
<evidence type="ECO:0000313" key="15">
    <source>
        <dbReference type="EMBL" id="RXR20558.1"/>
    </source>
</evidence>
<comment type="subcellular location">
    <subcellularLocation>
        <location evidence="1 10">Cell outer membrane</location>
        <topology evidence="1 10">Multi-pass membrane protein</topology>
    </subcellularLocation>
</comment>
<evidence type="ECO:0000256" key="11">
    <source>
        <dbReference type="RuleBase" id="RU003357"/>
    </source>
</evidence>
<evidence type="ECO:0000256" key="9">
    <source>
        <dbReference type="ARBA" id="ARBA00023237"/>
    </source>
</evidence>
<keyword evidence="3 10" id="KW-1134">Transmembrane beta strand</keyword>
<evidence type="ECO:0000256" key="2">
    <source>
        <dbReference type="ARBA" id="ARBA00022448"/>
    </source>
</evidence>
<evidence type="ECO:0000256" key="6">
    <source>
        <dbReference type="ARBA" id="ARBA00023077"/>
    </source>
</evidence>
<protein>
    <submittedName>
        <fullName evidence="15">TonB-dependent receptor</fullName>
    </submittedName>
</protein>